<feature type="domain" description="SH3" evidence="4">
    <location>
        <begin position="34"/>
        <end position="96"/>
    </location>
</feature>
<dbReference type="STRING" id="4846.A0A367KUB4"/>
<dbReference type="OrthoDB" id="548867at2759"/>
<dbReference type="PROSITE" id="PS50195">
    <property type="entry name" value="PX"/>
    <property type="match status" value="1"/>
</dbReference>
<evidence type="ECO:0000313" key="6">
    <source>
        <dbReference type="EMBL" id="RCI05801.1"/>
    </source>
</evidence>
<proteinExistence type="predicted"/>
<reference evidence="6 7" key="1">
    <citation type="journal article" date="2018" name="G3 (Bethesda)">
        <title>Phylogenetic and Phylogenomic Definition of Rhizopus Species.</title>
        <authorList>
            <person name="Gryganskyi A.P."/>
            <person name="Golan J."/>
            <person name="Dolatabadi S."/>
            <person name="Mondo S."/>
            <person name="Robb S."/>
            <person name="Idnurm A."/>
            <person name="Muszewska A."/>
            <person name="Steczkiewicz K."/>
            <person name="Masonjones S."/>
            <person name="Liao H.L."/>
            <person name="Gajdeczka M.T."/>
            <person name="Anike F."/>
            <person name="Vuek A."/>
            <person name="Anishchenko I.M."/>
            <person name="Voigt K."/>
            <person name="de Hoog G.S."/>
            <person name="Smith M.E."/>
            <person name="Heitman J."/>
            <person name="Vilgalys R."/>
            <person name="Stajich J.E."/>
        </authorList>
    </citation>
    <scope>NUCLEOTIDE SEQUENCE [LARGE SCALE GENOMIC DNA]</scope>
    <source>
        <strain evidence="6 7">LSU 92-RS-03</strain>
    </source>
</reference>
<dbReference type="InterPro" id="IPR036871">
    <property type="entry name" value="PX_dom_sf"/>
</dbReference>
<evidence type="ECO:0000259" key="4">
    <source>
        <dbReference type="PROSITE" id="PS50002"/>
    </source>
</evidence>
<dbReference type="InterPro" id="IPR036028">
    <property type="entry name" value="SH3-like_dom_sf"/>
</dbReference>
<dbReference type="Proteomes" id="UP000253551">
    <property type="component" value="Unassembled WGS sequence"/>
</dbReference>
<dbReference type="CDD" id="cd11878">
    <property type="entry name" value="SH3_Bem1p_1"/>
    <property type="match status" value="1"/>
</dbReference>
<dbReference type="AlphaFoldDB" id="A0A367KUB4"/>
<comment type="caution">
    <text evidence="6">The sequence shown here is derived from an EMBL/GenBank/DDBJ whole genome shotgun (WGS) entry which is preliminary data.</text>
</comment>
<dbReference type="InterPro" id="IPR051228">
    <property type="entry name" value="NADPH_Oxidase/PX-Domain"/>
</dbReference>
<dbReference type="GO" id="GO:0035091">
    <property type="term" value="F:phosphatidylinositol binding"/>
    <property type="evidence" value="ECO:0007669"/>
    <property type="project" value="InterPro"/>
</dbReference>
<dbReference type="SUPFAM" id="SSF54277">
    <property type="entry name" value="CAD &amp; PB1 domains"/>
    <property type="match status" value="1"/>
</dbReference>
<dbReference type="EMBL" id="PJQM01000299">
    <property type="protein sequence ID" value="RCI05801.1"/>
    <property type="molecule type" value="Genomic_DNA"/>
</dbReference>
<dbReference type="Gene3D" id="3.30.1520.10">
    <property type="entry name" value="Phox-like domain"/>
    <property type="match status" value="1"/>
</dbReference>
<evidence type="ECO:0000256" key="3">
    <source>
        <dbReference type="PROSITE-ProRule" id="PRU00192"/>
    </source>
</evidence>
<dbReference type="SMART" id="SM00312">
    <property type="entry name" value="PX"/>
    <property type="match status" value="1"/>
</dbReference>
<evidence type="ECO:0000259" key="5">
    <source>
        <dbReference type="PROSITE" id="PS50195"/>
    </source>
</evidence>
<dbReference type="GO" id="GO:0005737">
    <property type="term" value="C:cytoplasm"/>
    <property type="evidence" value="ECO:0007669"/>
    <property type="project" value="TreeGrafter"/>
</dbReference>
<evidence type="ECO:0000256" key="2">
    <source>
        <dbReference type="ARBA" id="ARBA00022737"/>
    </source>
</evidence>
<feature type="domain" description="SH3" evidence="4">
    <location>
        <begin position="116"/>
        <end position="178"/>
    </location>
</feature>
<dbReference type="Gene3D" id="3.10.20.90">
    <property type="entry name" value="Phosphatidylinositol 3-kinase Catalytic Subunit, Chain A, domain 1"/>
    <property type="match status" value="1"/>
</dbReference>
<evidence type="ECO:0000256" key="1">
    <source>
        <dbReference type="ARBA" id="ARBA00022443"/>
    </source>
</evidence>
<dbReference type="Pfam" id="PF00787">
    <property type="entry name" value="PX"/>
    <property type="match status" value="1"/>
</dbReference>
<dbReference type="InterPro" id="IPR001452">
    <property type="entry name" value="SH3_domain"/>
</dbReference>
<dbReference type="SUPFAM" id="SSF64268">
    <property type="entry name" value="PX domain"/>
    <property type="match status" value="1"/>
</dbReference>
<sequence>MFLSNKKERSKSLKRLVKNKISTPVAVQPTKIEIPKKIIKALYDHRGQGPHELSFQKGDFFHVIGRENDPEWYEASNPATNSRGIVPVKSFQVIERTLKRPTSSSTSGSDSSDYAHRKLYGVVLYDFVAERPDELDASAGESIVIIAQSNHEWFLAKPIGRLGGPGLIPVSFVEVKDAQTGEAVDAVQLPPVKDWKKMTQLYEASTIPLGVLEQKKKDLVIFASINSFILEGDQYWFVLYAKTSLGMHRILYRLYDDFYDFQMNLLQTFPVEAGQEEGGERIIPYMPGPLKEIDDKVTAERQTELNQYCQELLALPKYISECELVQNQLLGIHEGDIEIDYDPRETNLQQPTEDHIKVKIVHKEDIFAIKMPVDCTLDQLKTKVYERIGLEVKLYYKNEISESNQPLEGEMDMEEAFVQAIQRGKLTITTSDI</sequence>
<dbReference type="Gene3D" id="2.30.30.40">
    <property type="entry name" value="SH3 Domains"/>
    <property type="match status" value="2"/>
</dbReference>
<dbReference type="PANTHER" id="PTHR15706">
    <property type="entry name" value="SH3 MULTIPLE DOMAIN"/>
    <property type="match status" value="1"/>
</dbReference>
<gene>
    <name evidence="6" type="primary">BEM1_3</name>
    <name evidence="6" type="ORF">CU098_011698</name>
</gene>
<dbReference type="SMART" id="SM00326">
    <property type="entry name" value="SH3"/>
    <property type="match status" value="2"/>
</dbReference>
<keyword evidence="1 3" id="KW-0728">SH3 domain</keyword>
<dbReference type="InterPro" id="IPR035549">
    <property type="entry name" value="Bem1/Scd2_SH3_2"/>
</dbReference>
<name>A0A367KUB4_RHIST</name>
<protein>
    <submittedName>
        <fullName evidence="6">Bud emergence protein 1</fullName>
    </submittedName>
</protein>
<keyword evidence="2" id="KW-0677">Repeat</keyword>
<accession>A0A367KUB4</accession>
<dbReference type="SUPFAM" id="SSF50044">
    <property type="entry name" value="SH3-domain"/>
    <property type="match status" value="2"/>
</dbReference>
<organism evidence="6 7">
    <name type="scientific">Rhizopus stolonifer</name>
    <name type="common">Rhizopus nigricans</name>
    <dbReference type="NCBI Taxonomy" id="4846"/>
    <lineage>
        <taxon>Eukaryota</taxon>
        <taxon>Fungi</taxon>
        <taxon>Fungi incertae sedis</taxon>
        <taxon>Mucoromycota</taxon>
        <taxon>Mucoromycotina</taxon>
        <taxon>Mucoromycetes</taxon>
        <taxon>Mucorales</taxon>
        <taxon>Mucorineae</taxon>
        <taxon>Rhizopodaceae</taxon>
        <taxon>Rhizopus</taxon>
    </lineage>
</organism>
<dbReference type="PANTHER" id="PTHR15706:SF2">
    <property type="entry name" value="SH3 AND PX DOMAIN-CONTAINING PROTEIN 2A"/>
    <property type="match status" value="1"/>
</dbReference>
<dbReference type="InterPro" id="IPR035550">
    <property type="entry name" value="Bem1/Scd2_PX"/>
</dbReference>
<evidence type="ECO:0000313" key="7">
    <source>
        <dbReference type="Proteomes" id="UP000253551"/>
    </source>
</evidence>
<dbReference type="Pfam" id="PF00018">
    <property type="entry name" value="SH3_1"/>
    <property type="match status" value="2"/>
</dbReference>
<feature type="domain" description="PX" evidence="5">
    <location>
        <begin position="215"/>
        <end position="336"/>
    </location>
</feature>
<dbReference type="CDD" id="cd06890">
    <property type="entry name" value="PX_Bem1p"/>
    <property type="match status" value="1"/>
</dbReference>
<dbReference type="PROSITE" id="PS50002">
    <property type="entry name" value="SH3"/>
    <property type="match status" value="2"/>
</dbReference>
<dbReference type="CDD" id="cd11879">
    <property type="entry name" value="SH3_Bem1p_2"/>
    <property type="match status" value="1"/>
</dbReference>
<dbReference type="InterPro" id="IPR035548">
    <property type="entry name" value="Bem1/Scd2_SH3_1"/>
</dbReference>
<keyword evidence="7" id="KW-1185">Reference proteome</keyword>
<dbReference type="InterPro" id="IPR001683">
    <property type="entry name" value="PX_dom"/>
</dbReference>